<dbReference type="HOGENOM" id="CLU_2049667_0_0_1"/>
<dbReference type="AlphaFoldDB" id="J9DNC7"/>
<dbReference type="Proteomes" id="UP000003163">
    <property type="component" value="Unassembled WGS sequence"/>
</dbReference>
<evidence type="ECO:0000313" key="2">
    <source>
        <dbReference type="EMBL" id="EJW04040.1"/>
    </source>
</evidence>
<organism evidence="2 3">
    <name type="scientific">Edhazardia aedis (strain USNM 41457)</name>
    <name type="common">Microsporidian parasite</name>
    <dbReference type="NCBI Taxonomy" id="1003232"/>
    <lineage>
        <taxon>Eukaryota</taxon>
        <taxon>Fungi</taxon>
        <taxon>Fungi incertae sedis</taxon>
        <taxon>Microsporidia</taxon>
        <taxon>Edhazardia</taxon>
    </lineage>
</organism>
<keyword evidence="3" id="KW-1185">Reference proteome</keyword>
<accession>J9DNC7</accession>
<proteinExistence type="predicted"/>
<reference evidence="2 3" key="1">
    <citation type="submission" date="2011-08" db="EMBL/GenBank/DDBJ databases">
        <authorList>
            <person name="Liu Z.J."/>
            <person name="Shi F.L."/>
            <person name="Lu J.Q."/>
            <person name="Li M."/>
            <person name="Wang Z.L."/>
        </authorList>
    </citation>
    <scope>NUCLEOTIDE SEQUENCE [LARGE SCALE GENOMIC DNA]</scope>
    <source>
        <strain evidence="2 3">USNM 41457</strain>
    </source>
</reference>
<evidence type="ECO:0000313" key="3">
    <source>
        <dbReference type="Proteomes" id="UP000003163"/>
    </source>
</evidence>
<evidence type="ECO:0000256" key="1">
    <source>
        <dbReference type="SAM" id="SignalP"/>
    </source>
</evidence>
<feature type="signal peptide" evidence="1">
    <location>
        <begin position="1"/>
        <end position="16"/>
    </location>
</feature>
<sequence length="122" mass="13924">MHIPTILYFLYGAIIACSNNAPWSNQNSSKKDAYAVSGYSIKIAPYDMNSRLAQCDRKLGEIRKKICDETMKMNQSFLNSSNACTKSRAQFETLITALLAEEADWNREKEGVLRDMRVYKNN</sequence>
<name>J9DNC7_EDHAE</name>
<keyword evidence="1" id="KW-0732">Signal</keyword>
<feature type="chain" id="PRO_5003821742" evidence="1">
    <location>
        <begin position="17"/>
        <end position="122"/>
    </location>
</feature>
<dbReference type="EMBL" id="AFBI03000025">
    <property type="protein sequence ID" value="EJW04040.1"/>
    <property type="molecule type" value="Genomic_DNA"/>
</dbReference>
<dbReference type="VEuPathDB" id="MicrosporidiaDB:EDEG_01674"/>
<protein>
    <submittedName>
        <fullName evidence="2">Uncharacterized protein</fullName>
    </submittedName>
</protein>
<comment type="caution">
    <text evidence="2">The sequence shown here is derived from an EMBL/GenBank/DDBJ whole genome shotgun (WGS) entry which is preliminary data.</text>
</comment>
<reference evidence="3" key="2">
    <citation type="submission" date="2015-07" db="EMBL/GenBank/DDBJ databases">
        <title>Contrasting host-pathogen interactions and genome evolution in two generalist and specialist microsporidian pathogens of mosquitoes.</title>
        <authorList>
            <consortium name="The Broad Institute Genomics Platform"/>
            <consortium name="The Broad Institute Genome Sequencing Center for Infectious Disease"/>
            <person name="Cuomo C.A."/>
            <person name="Sanscrainte N.D."/>
            <person name="Goldberg J.M."/>
            <person name="Heiman D."/>
            <person name="Young S."/>
            <person name="Zeng Q."/>
            <person name="Becnel J.J."/>
            <person name="Birren B.W."/>
        </authorList>
    </citation>
    <scope>NUCLEOTIDE SEQUENCE [LARGE SCALE GENOMIC DNA]</scope>
    <source>
        <strain evidence="3">USNM 41457</strain>
    </source>
</reference>
<dbReference type="InParanoid" id="J9DNC7"/>
<gene>
    <name evidence="2" type="ORF">EDEG_01674</name>
</gene>